<dbReference type="InterPro" id="IPR036875">
    <property type="entry name" value="Znf_CCHC_sf"/>
</dbReference>
<proteinExistence type="predicted"/>
<dbReference type="SUPFAM" id="SSF57756">
    <property type="entry name" value="Retrovirus zinc finger-like domains"/>
    <property type="match status" value="1"/>
</dbReference>
<feature type="region of interest" description="Disordered" evidence="1">
    <location>
        <begin position="212"/>
        <end position="242"/>
    </location>
</feature>
<accession>A0A1Q3C7Q5</accession>
<comment type="caution">
    <text evidence="2">The sequence shown here is derived from an EMBL/GenBank/DDBJ whole genome shotgun (WGS) entry which is preliminary data.</text>
</comment>
<dbReference type="Pfam" id="PF14223">
    <property type="entry name" value="Retrotran_gag_2"/>
    <property type="match status" value="1"/>
</dbReference>
<evidence type="ECO:0000256" key="1">
    <source>
        <dbReference type="SAM" id="MobiDB-lite"/>
    </source>
</evidence>
<dbReference type="InParanoid" id="A0A1Q3C7Q5"/>
<dbReference type="PANTHER" id="PTHR35317">
    <property type="entry name" value="OS04G0629600 PROTEIN"/>
    <property type="match status" value="1"/>
</dbReference>
<gene>
    <name evidence="2" type="ORF">CFOL_v3_19583</name>
</gene>
<evidence type="ECO:0000313" key="3">
    <source>
        <dbReference type="Proteomes" id="UP000187406"/>
    </source>
</evidence>
<reference evidence="3" key="1">
    <citation type="submission" date="2016-04" db="EMBL/GenBank/DDBJ databases">
        <title>Cephalotus genome sequencing.</title>
        <authorList>
            <person name="Fukushima K."/>
            <person name="Hasebe M."/>
            <person name="Fang X."/>
        </authorList>
    </citation>
    <scope>NUCLEOTIDE SEQUENCE [LARGE SCALE GENOMIC DNA]</scope>
    <source>
        <strain evidence="3">cv. St1</strain>
    </source>
</reference>
<dbReference type="Proteomes" id="UP000187406">
    <property type="component" value="Unassembled WGS sequence"/>
</dbReference>
<evidence type="ECO:0000313" key="2">
    <source>
        <dbReference type="EMBL" id="GAV76108.1"/>
    </source>
</evidence>
<dbReference type="GO" id="GO:0008270">
    <property type="term" value="F:zinc ion binding"/>
    <property type="evidence" value="ECO:0007669"/>
    <property type="project" value="InterPro"/>
</dbReference>
<feature type="compositionally biased region" description="Low complexity" evidence="1">
    <location>
        <begin position="232"/>
        <end position="242"/>
    </location>
</feature>
<dbReference type="PANTHER" id="PTHR35317:SF24">
    <property type="entry name" value="RETROVIRUS-RELATED POL POLYPROTEIN FROM TRANSPOSON TNT 1-94"/>
    <property type="match status" value="1"/>
</dbReference>
<name>A0A1Q3C7Q5_CEPFO</name>
<organism evidence="2 3">
    <name type="scientific">Cephalotus follicularis</name>
    <name type="common">Albany pitcher plant</name>
    <dbReference type="NCBI Taxonomy" id="3775"/>
    <lineage>
        <taxon>Eukaryota</taxon>
        <taxon>Viridiplantae</taxon>
        <taxon>Streptophyta</taxon>
        <taxon>Embryophyta</taxon>
        <taxon>Tracheophyta</taxon>
        <taxon>Spermatophyta</taxon>
        <taxon>Magnoliopsida</taxon>
        <taxon>eudicotyledons</taxon>
        <taxon>Gunneridae</taxon>
        <taxon>Pentapetalae</taxon>
        <taxon>rosids</taxon>
        <taxon>fabids</taxon>
        <taxon>Oxalidales</taxon>
        <taxon>Cephalotaceae</taxon>
        <taxon>Cephalotus</taxon>
    </lineage>
</organism>
<dbReference type="AlphaFoldDB" id="A0A1Q3C7Q5"/>
<dbReference type="OrthoDB" id="1931687at2759"/>
<sequence>MAPPVFDGENYQTWAVRMRAFLEGCDFWEAVEQDYEVAPLPNNPTINQIKYYKERITRKAKAKSCLYAVVSPAIFSRIMACESAKDIWDFLKSEYQGDEKIRSMKGLNLITEFERLQMKESETIKEYSDKLISIANQARVLGTDLSDNRLVQKILVSLPERFEATIASLENTNDLSQIKLAELLSALQAQEQRRLMRLEGSTEGALLAKEQQNVGGKGKKWKGKKVNGSGGSEAAAGENSAGNSKNNWIRYSSCQHCGKQNHPHFRCWKRPDVRCRKCHKLVHIERFCKENRDQQQGEAHAAVQQEADQLFVASCLQGYWRRRHPLKLGLVSSQF</sequence>
<protein>
    <submittedName>
        <fullName evidence="2">DUF4219 domain-containing protein/UBN2 domain-containing protein</fullName>
    </submittedName>
</protein>
<keyword evidence="3" id="KW-1185">Reference proteome</keyword>
<dbReference type="GO" id="GO:0003676">
    <property type="term" value="F:nucleic acid binding"/>
    <property type="evidence" value="ECO:0007669"/>
    <property type="project" value="InterPro"/>
</dbReference>
<dbReference type="EMBL" id="BDDD01001449">
    <property type="protein sequence ID" value="GAV76108.1"/>
    <property type="molecule type" value="Genomic_DNA"/>
</dbReference>